<feature type="region of interest" description="Disordered" evidence="1">
    <location>
        <begin position="265"/>
        <end position="316"/>
    </location>
</feature>
<organism evidence="4 5">
    <name type="scientific">Gimesia panareensis</name>
    <dbReference type="NCBI Taxonomy" id="2527978"/>
    <lineage>
        <taxon>Bacteria</taxon>
        <taxon>Pseudomonadati</taxon>
        <taxon>Planctomycetota</taxon>
        <taxon>Planctomycetia</taxon>
        <taxon>Planctomycetales</taxon>
        <taxon>Planctomycetaceae</taxon>
        <taxon>Gimesia</taxon>
    </lineage>
</organism>
<name>A0A518ADU5_9PLAN</name>
<evidence type="ECO:0000256" key="1">
    <source>
        <dbReference type="SAM" id="MobiDB-lite"/>
    </source>
</evidence>
<feature type="compositionally biased region" description="Polar residues" evidence="1">
    <location>
        <begin position="268"/>
        <end position="289"/>
    </location>
</feature>
<sequence precursor="true">MPSSLRFRTLVGLVSLLAPLTLQAEDATGEDPFKPFSEQLKPSLFNEVQDKALGGVLDDEKVLYYYVLNHLRETTLKDQKQGAEFNLQNRRSELKTFREHPELKLPLFPDIFKNMNRWKGRLVTLTGRVRKLVHYPADEDNKYGIKTLYEAWLFTDDSQQNPVVVICTDVPPALKDGLPKGTDVIDHVTVTGYVFKMYLYSAQDTQRVAPLVLAQRLEWTPPKVDETGGQLFVQILGATFVLLMAGVGFMLWRNSQRDKEFREKRLQTSEGEVSFDQLQSPTEKTQTAPGQEPSAKGNSASTDAESESSKPESPQS</sequence>
<feature type="chain" id="PRO_5043893373" evidence="3">
    <location>
        <begin position="25"/>
        <end position="316"/>
    </location>
</feature>
<accession>A0A517QDP1</accession>
<proteinExistence type="predicted"/>
<dbReference type="EMBL" id="CP037421">
    <property type="protein sequence ID" value="QDT29724.1"/>
    <property type="molecule type" value="Genomic_DNA"/>
</dbReference>
<gene>
    <name evidence="4" type="ORF">Enr10x_50790</name>
</gene>
<keyword evidence="3" id="KW-0732">Signal</keyword>
<feature type="signal peptide" evidence="3">
    <location>
        <begin position="1"/>
        <end position="24"/>
    </location>
</feature>
<protein>
    <submittedName>
        <fullName evidence="4">Uncharacterized protein</fullName>
    </submittedName>
</protein>
<feature type="transmembrane region" description="Helical" evidence="2">
    <location>
        <begin position="231"/>
        <end position="252"/>
    </location>
</feature>
<reference evidence="4 5" key="1">
    <citation type="submission" date="2019-03" db="EMBL/GenBank/DDBJ databases">
        <title>Deep-cultivation of Planctomycetes and their phenomic and genomic characterization uncovers novel biology.</title>
        <authorList>
            <person name="Wiegand S."/>
            <person name="Jogler M."/>
            <person name="Boedeker C."/>
            <person name="Pinto D."/>
            <person name="Vollmers J."/>
            <person name="Rivas-Marin E."/>
            <person name="Kohn T."/>
            <person name="Peeters S.H."/>
            <person name="Heuer A."/>
            <person name="Rast P."/>
            <person name="Oberbeckmann S."/>
            <person name="Bunk B."/>
            <person name="Jeske O."/>
            <person name="Meyerdierks A."/>
            <person name="Storesund J.E."/>
            <person name="Kallscheuer N."/>
            <person name="Luecker S."/>
            <person name="Lage O.M."/>
            <person name="Pohl T."/>
            <person name="Merkel B.J."/>
            <person name="Hornburger P."/>
            <person name="Mueller R.-W."/>
            <person name="Bruemmer F."/>
            <person name="Labrenz M."/>
            <person name="Spormann A.M."/>
            <person name="Op den Camp H."/>
            <person name="Overmann J."/>
            <person name="Amann R."/>
            <person name="Jetten M.S.M."/>
            <person name="Mascher T."/>
            <person name="Medema M.H."/>
            <person name="Devos D.P."/>
            <person name="Kaster A.-K."/>
            <person name="Ovreas L."/>
            <person name="Rohde M."/>
            <person name="Galperin M.Y."/>
            <person name="Jogler C."/>
        </authorList>
    </citation>
    <scope>NUCLEOTIDE SEQUENCE [LARGE SCALE GENOMIC DNA]</scope>
    <source>
        <strain evidence="4 5">Enr10</strain>
    </source>
</reference>
<dbReference type="Proteomes" id="UP000315647">
    <property type="component" value="Chromosome"/>
</dbReference>
<accession>A0A518ADU5</accession>
<keyword evidence="2" id="KW-0812">Transmembrane</keyword>
<dbReference type="RefSeq" id="WP_145114133.1">
    <property type="nucleotide sequence ID" value="NZ_CP036277.1"/>
</dbReference>
<evidence type="ECO:0000256" key="2">
    <source>
        <dbReference type="SAM" id="Phobius"/>
    </source>
</evidence>
<evidence type="ECO:0000313" key="5">
    <source>
        <dbReference type="Proteomes" id="UP000315647"/>
    </source>
</evidence>
<keyword evidence="5" id="KW-1185">Reference proteome</keyword>
<evidence type="ECO:0000313" key="4">
    <source>
        <dbReference type="EMBL" id="QDT29724.1"/>
    </source>
</evidence>
<keyword evidence="2" id="KW-0472">Membrane</keyword>
<keyword evidence="2" id="KW-1133">Transmembrane helix</keyword>
<dbReference type="AlphaFoldDB" id="A0A518ADU5"/>
<evidence type="ECO:0000256" key="3">
    <source>
        <dbReference type="SAM" id="SignalP"/>
    </source>
</evidence>